<dbReference type="CDD" id="cd06558">
    <property type="entry name" value="crotonase-like"/>
    <property type="match status" value="1"/>
</dbReference>
<evidence type="ECO:0000313" key="3">
    <source>
        <dbReference type="EMBL" id="EDX00898.2"/>
    </source>
</evidence>
<name>B4PXP5_DROYA</name>
<feature type="region of interest" description="Disordered" evidence="1">
    <location>
        <begin position="789"/>
        <end position="812"/>
    </location>
</feature>
<dbReference type="GO" id="GO:0005739">
    <property type="term" value="C:mitochondrion"/>
    <property type="evidence" value="ECO:0007669"/>
    <property type="project" value="TreeGrafter"/>
</dbReference>
<dbReference type="InterPro" id="IPR029045">
    <property type="entry name" value="ClpP/crotonase-like_dom_sf"/>
</dbReference>
<organism evidence="3 4">
    <name type="scientific">Drosophila yakuba</name>
    <name type="common">Fruit fly</name>
    <dbReference type="NCBI Taxonomy" id="7245"/>
    <lineage>
        <taxon>Eukaryota</taxon>
        <taxon>Metazoa</taxon>
        <taxon>Ecdysozoa</taxon>
        <taxon>Arthropoda</taxon>
        <taxon>Hexapoda</taxon>
        <taxon>Insecta</taxon>
        <taxon>Pterygota</taxon>
        <taxon>Neoptera</taxon>
        <taxon>Endopterygota</taxon>
        <taxon>Diptera</taxon>
        <taxon>Brachycera</taxon>
        <taxon>Muscomorpha</taxon>
        <taxon>Ephydroidea</taxon>
        <taxon>Drosophilidae</taxon>
        <taxon>Drosophila</taxon>
        <taxon>Sophophora</taxon>
    </lineage>
</organism>
<dbReference type="AlphaFoldDB" id="B4PXP5"/>
<keyword evidence="4" id="KW-1185">Reference proteome</keyword>
<dbReference type="OrthoDB" id="767661at2759"/>
<dbReference type="HOGENOM" id="CLU_1898466_0_0_1"/>
<reference evidence="3 4" key="2">
    <citation type="journal article" date="2007" name="PLoS Biol.">
        <title>Principles of genome evolution in the Drosophila melanogaster species group.</title>
        <authorList>
            <person name="Ranz J.M."/>
            <person name="Maurin D."/>
            <person name="Chan Y.S."/>
            <person name="von Grotthuss M."/>
            <person name="Hillier L.W."/>
            <person name="Roote J."/>
            <person name="Ashburner M."/>
            <person name="Bergman C.M."/>
        </authorList>
    </citation>
    <scope>NUCLEOTIDE SEQUENCE [LARGE SCALE GENOMIC DNA]</scope>
    <source>
        <strain evidence="4">Tai18E2 / Tucson 14021-0261.01</strain>
    </source>
</reference>
<proteinExistence type="predicted"/>
<dbReference type="InterPro" id="IPR031750">
    <property type="entry name" value="DUF4734"/>
</dbReference>
<dbReference type="KEGG" id="dya:Dyak_GE16530"/>
<protein>
    <recommendedName>
        <fullName evidence="2">DUF4734 domain-containing protein</fullName>
    </recommendedName>
</protein>
<accession>B4PXP5</accession>
<dbReference type="Pfam" id="PF15881">
    <property type="entry name" value="DUF4734"/>
    <property type="match status" value="1"/>
</dbReference>
<dbReference type="GO" id="GO:0005634">
    <property type="term" value="C:nucleus"/>
    <property type="evidence" value="ECO:0007669"/>
    <property type="project" value="TreeGrafter"/>
</dbReference>
<dbReference type="eggNOG" id="KOG0016">
    <property type="taxonomic scope" value="Eukaryota"/>
</dbReference>
<dbReference type="PANTHER" id="PTHR46669:SF2">
    <property type="entry name" value="EG:BACN32G11.3 PROTEIN"/>
    <property type="match status" value="1"/>
</dbReference>
<evidence type="ECO:0000256" key="1">
    <source>
        <dbReference type="SAM" id="MobiDB-lite"/>
    </source>
</evidence>
<dbReference type="Proteomes" id="UP000002282">
    <property type="component" value="Chromosome X"/>
</dbReference>
<reference evidence="3 4" key="1">
    <citation type="journal article" date="2007" name="Nature">
        <title>Evolution of genes and genomes on the Drosophila phylogeny.</title>
        <authorList>
            <consortium name="Drosophila 12 Genomes Consortium"/>
            <person name="Clark A.G."/>
            <person name="Eisen M.B."/>
            <person name="Smith D.R."/>
            <person name="Bergman C.M."/>
            <person name="Oliver B."/>
            <person name="Markow T.A."/>
            <person name="Kaufman T.C."/>
            <person name="Kellis M."/>
            <person name="Gelbart W."/>
            <person name="Iyer V.N."/>
            <person name="Pollard D.A."/>
            <person name="Sackton T.B."/>
            <person name="Larracuente A.M."/>
            <person name="Singh N.D."/>
            <person name="Abad J.P."/>
            <person name="Abt D.N."/>
            <person name="Adryan B."/>
            <person name="Aguade M."/>
            <person name="Akashi H."/>
            <person name="Anderson W.W."/>
            <person name="Aquadro C.F."/>
            <person name="Ardell D.H."/>
            <person name="Arguello R."/>
            <person name="Artieri C.G."/>
            <person name="Barbash D.A."/>
            <person name="Barker D."/>
            <person name="Barsanti P."/>
            <person name="Batterham P."/>
            <person name="Batzoglou S."/>
            <person name="Begun D."/>
            <person name="Bhutkar A."/>
            <person name="Blanco E."/>
            <person name="Bosak S.A."/>
            <person name="Bradley R.K."/>
            <person name="Brand A.D."/>
            <person name="Brent M.R."/>
            <person name="Brooks A.N."/>
            <person name="Brown R.H."/>
            <person name="Butlin R.K."/>
            <person name="Caggese C."/>
            <person name="Calvi B.R."/>
            <person name="Bernardo de Carvalho A."/>
            <person name="Caspi A."/>
            <person name="Castrezana S."/>
            <person name="Celniker S.E."/>
            <person name="Chang J.L."/>
            <person name="Chapple C."/>
            <person name="Chatterji S."/>
            <person name="Chinwalla A."/>
            <person name="Civetta A."/>
            <person name="Clifton S.W."/>
            <person name="Comeron J.M."/>
            <person name="Costello J.C."/>
            <person name="Coyne J.A."/>
            <person name="Daub J."/>
            <person name="David R.G."/>
            <person name="Delcher A.L."/>
            <person name="Delehaunty K."/>
            <person name="Do C.B."/>
            <person name="Ebling H."/>
            <person name="Edwards K."/>
            <person name="Eickbush T."/>
            <person name="Evans J.D."/>
            <person name="Filipski A."/>
            <person name="Findeiss S."/>
            <person name="Freyhult E."/>
            <person name="Fulton L."/>
            <person name="Fulton R."/>
            <person name="Garcia A.C."/>
            <person name="Gardiner A."/>
            <person name="Garfield D.A."/>
            <person name="Garvin B.E."/>
            <person name="Gibson G."/>
            <person name="Gilbert D."/>
            <person name="Gnerre S."/>
            <person name="Godfrey J."/>
            <person name="Good R."/>
            <person name="Gotea V."/>
            <person name="Gravely B."/>
            <person name="Greenberg A.J."/>
            <person name="Griffiths-Jones S."/>
            <person name="Gross S."/>
            <person name="Guigo R."/>
            <person name="Gustafson E.A."/>
            <person name="Haerty W."/>
            <person name="Hahn M.W."/>
            <person name="Halligan D.L."/>
            <person name="Halpern A.L."/>
            <person name="Halter G.M."/>
            <person name="Han M.V."/>
            <person name="Heger A."/>
            <person name="Hillier L."/>
            <person name="Hinrichs A.S."/>
            <person name="Holmes I."/>
            <person name="Hoskins R.A."/>
            <person name="Hubisz M.J."/>
            <person name="Hultmark D."/>
            <person name="Huntley M.A."/>
            <person name="Jaffe D.B."/>
            <person name="Jagadeeshan S."/>
            <person name="Jeck W.R."/>
            <person name="Johnson J."/>
            <person name="Jones C.D."/>
            <person name="Jordan W.C."/>
            <person name="Karpen G.H."/>
            <person name="Kataoka E."/>
            <person name="Keightley P.D."/>
            <person name="Kheradpour P."/>
            <person name="Kirkness E.F."/>
            <person name="Koerich L.B."/>
            <person name="Kristiansen K."/>
            <person name="Kudrna D."/>
            <person name="Kulathinal R.J."/>
            <person name="Kumar S."/>
            <person name="Kwok R."/>
            <person name="Lander E."/>
            <person name="Langley C.H."/>
            <person name="Lapoint R."/>
            <person name="Lazzaro B.P."/>
            <person name="Lee S.J."/>
            <person name="Levesque L."/>
            <person name="Li R."/>
            <person name="Lin C.F."/>
            <person name="Lin M.F."/>
            <person name="Lindblad-Toh K."/>
            <person name="Llopart A."/>
            <person name="Long M."/>
            <person name="Low L."/>
            <person name="Lozovsky E."/>
            <person name="Lu J."/>
            <person name="Luo M."/>
            <person name="Machado C.A."/>
            <person name="Makalowski W."/>
            <person name="Marzo M."/>
            <person name="Matsuda M."/>
            <person name="Matzkin L."/>
            <person name="McAllister B."/>
            <person name="McBride C.S."/>
            <person name="McKernan B."/>
            <person name="McKernan K."/>
            <person name="Mendez-Lago M."/>
            <person name="Minx P."/>
            <person name="Mollenhauer M.U."/>
            <person name="Montooth K."/>
            <person name="Mount S.M."/>
            <person name="Mu X."/>
            <person name="Myers E."/>
            <person name="Negre B."/>
            <person name="Newfeld S."/>
            <person name="Nielsen R."/>
            <person name="Noor M.A."/>
            <person name="O'Grady P."/>
            <person name="Pachter L."/>
            <person name="Papaceit M."/>
            <person name="Parisi M.J."/>
            <person name="Parisi M."/>
            <person name="Parts L."/>
            <person name="Pedersen J.S."/>
            <person name="Pesole G."/>
            <person name="Phillippy A.M."/>
            <person name="Ponting C.P."/>
            <person name="Pop M."/>
            <person name="Porcelli D."/>
            <person name="Powell J.R."/>
            <person name="Prohaska S."/>
            <person name="Pruitt K."/>
            <person name="Puig M."/>
            <person name="Quesneville H."/>
            <person name="Ram K.R."/>
            <person name="Rand D."/>
            <person name="Rasmussen M.D."/>
            <person name="Reed L.K."/>
            <person name="Reenan R."/>
            <person name="Reily A."/>
            <person name="Remington K.A."/>
            <person name="Rieger T.T."/>
            <person name="Ritchie M.G."/>
            <person name="Robin C."/>
            <person name="Rogers Y.H."/>
            <person name="Rohde C."/>
            <person name="Rozas J."/>
            <person name="Rubenfield M.J."/>
            <person name="Ruiz A."/>
            <person name="Russo S."/>
            <person name="Salzberg S.L."/>
            <person name="Sanchez-Gracia A."/>
            <person name="Saranga D.J."/>
            <person name="Sato H."/>
            <person name="Schaeffer S.W."/>
            <person name="Schatz M.C."/>
            <person name="Schlenke T."/>
            <person name="Schwartz R."/>
            <person name="Segarra C."/>
            <person name="Singh R.S."/>
            <person name="Sirot L."/>
            <person name="Sirota M."/>
            <person name="Sisneros N.B."/>
            <person name="Smith C.D."/>
            <person name="Smith T.F."/>
            <person name="Spieth J."/>
            <person name="Stage D.E."/>
            <person name="Stark A."/>
            <person name="Stephan W."/>
            <person name="Strausberg R.L."/>
            <person name="Strempel S."/>
            <person name="Sturgill D."/>
            <person name="Sutton G."/>
            <person name="Sutton G.G."/>
            <person name="Tao W."/>
            <person name="Teichmann S."/>
            <person name="Tobari Y.N."/>
            <person name="Tomimura Y."/>
            <person name="Tsolas J.M."/>
            <person name="Valente V.L."/>
            <person name="Venter E."/>
            <person name="Venter J.C."/>
            <person name="Vicario S."/>
            <person name="Vieira F.G."/>
            <person name="Vilella A.J."/>
            <person name="Villasante A."/>
            <person name="Walenz B."/>
            <person name="Wang J."/>
            <person name="Wasserman M."/>
            <person name="Watts T."/>
            <person name="Wilson D."/>
            <person name="Wilson R.K."/>
            <person name="Wing R.A."/>
            <person name="Wolfner M.F."/>
            <person name="Wong A."/>
            <person name="Wong G.K."/>
            <person name="Wu C.I."/>
            <person name="Wu G."/>
            <person name="Yamamoto D."/>
            <person name="Yang H.P."/>
            <person name="Yang S.P."/>
            <person name="Yorke J.A."/>
            <person name="Yoshida K."/>
            <person name="Zdobnov E."/>
            <person name="Zhang P."/>
            <person name="Zhang Y."/>
            <person name="Zimin A.V."/>
            <person name="Baldwin J."/>
            <person name="Abdouelleil A."/>
            <person name="Abdulkadir J."/>
            <person name="Abebe A."/>
            <person name="Abera B."/>
            <person name="Abreu J."/>
            <person name="Acer S.C."/>
            <person name="Aftuck L."/>
            <person name="Alexander A."/>
            <person name="An P."/>
            <person name="Anderson E."/>
            <person name="Anderson S."/>
            <person name="Arachi H."/>
            <person name="Azer M."/>
            <person name="Bachantsang P."/>
            <person name="Barry A."/>
            <person name="Bayul T."/>
            <person name="Berlin A."/>
            <person name="Bessette D."/>
            <person name="Bloom T."/>
            <person name="Blye J."/>
            <person name="Boguslavskiy L."/>
            <person name="Bonnet C."/>
            <person name="Boukhgalter B."/>
            <person name="Bourzgui I."/>
            <person name="Brown A."/>
            <person name="Cahill P."/>
            <person name="Channer S."/>
            <person name="Cheshatsang Y."/>
            <person name="Chuda L."/>
            <person name="Citroen M."/>
            <person name="Collymore A."/>
            <person name="Cooke P."/>
            <person name="Costello M."/>
            <person name="D'Aco K."/>
            <person name="Daza R."/>
            <person name="De Haan G."/>
            <person name="DeGray S."/>
            <person name="DeMaso C."/>
            <person name="Dhargay N."/>
            <person name="Dooley K."/>
            <person name="Dooley E."/>
            <person name="Doricent M."/>
            <person name="Dorje P."/>
            <person name="Dorjee K."/>
            <person name="Dupes A."/>
            <person name="Elong R."/>
            <person name="Falk J."/>
            <person name="Farina A."/>
            <person name="Faro S."/>
            <person name="Ferguson D."/>
            <person name="Fisher S."/>
            <person name="Foley C.D."/>
            <person name="Franke A."/>
            <person name="Friedrich D."/>
            <person name="Gadbois L."/>
            <person name="Gearin G."/>
            <person name="Gearin C.R."/>
            <person name="Giannoukos G."/>
            <person name="Goode T."/>
            <person name="Graham J."/>
            <person name="Grandbois E."/>
            <person name="Grewal S."/>
            <person name="Gyaltsen K."/>
            <person name="Hafez N."/>
            <person name="Hagos B."/>
            <person name="Hall J."/>
            <person name="Henson C."/>
            <person name="Hollinger A."/>
            <person name="Honan T."/>
            <person name="Huard M.D."/>
            <person name="Hughes L."/>
            <person name="Hurhula B."/>
            <person name="Husby M.E."/>
            <person name="Kamat A."/>
            <person name="Kanga B."/>
            <person name="Kashin S."/>
            <person name="Khazanovich D."/>
            <person name="Kisner P."/>
            <person name="Lance K."/>
            <person name="Lara M."/>
            <person name="Lee W."/>
            <person name="Lennon N."/>
            <person name="Letendre F."/>
            <person name="LeVine R."/>
            <person name="Lipovsky A."/>
            <person name="Liu X."/>
            <person name="Liu J."/>
            <person name="Liu S."/>
            <person name="Lokyitsang T."/>
            <person name="Lokyitsang Y."/>
            <person name="Lubonja R."/>
            <person name="Lui A."/>
            <person name="MacDonald P."/>
            <person name="Magnisalis V."/>
            <person name="Maru K."/>
            <person name="Matthews C."/>
            <person name="McCusker W."/>
            <person name="McDonough S."/>
            <person name="Mehta T."/>
            <person name="Meldrim J."/>
            <person name="Meneus L."/>
            <person name="Mihai O."/>
            <person name="Mihalev A."/>
            <person name="Mihova T."/>
            <person name="Mittelman R."/>
            <person name="Mlenga V."/>
            <person name="Montmayeur A."/>
            <person name="Mulrain L."/>
            <person name="Navidi A."/>
            <person name="Naylor J."/>
            <person name="Negash T."/>
            <person name="Nguyen T."/>
            <person name="Nguyen N."/>
            <person name="Nicol R."/>
            <person name="Norbu C."/>
            <person name="Norbu N."/>
            <person name="Novod N."/>
            <person name="O'Neill B."/>
            <person name="Osman S."/>
            <person name="Markiewicz E."/>
            <person name="Oyono O.L."/>
            <person name="Patti C."/>
            <person name="Phunkhang P."/>
            <person name="Pierre F."/>
            <person name="Priest M."/>
            <person name="Raghuraman S."/>
            <person name="Rege F."/>
            <person name="Reyes R."/>
            <person name="Rise C."/>
            <person name="Rogov P."/>
            <person name="Ross K."/>
            <person name="Ryan E."/>
            <person name="Settipalli S."/>
            <person name="Shea T."/>
            <person name="Sherpa N."/>
            <person name="Shi L."/>
            <person name="Shih D."/>
            <person name="Sparrow T."/>
            <person name="Spaulding J."/>
            <person name="Stalker J."/>
            <person name="Stange-Thomann N."/>
            <person name="Stavropoulos S."/>
            <person name="Stone C."/>
            <person name="Strader C."/>
            <person name="Tesfaye S."/>
            <person name="Thomson T."/>
            <person name="Thoulutsang Y."/>
            <person name="Thoulutsang D."/>
            <person name="Topham K."/>
            <person name="Topping I."/>
            <person name="Tsamla T."/>
            <person name="Vassiliev H."/>
            <person name="Vo A."/>
            <person name="Wangchuk T."/>
            <person name="Wangdi T."/>
            <person name="Weiand M."/>
            <person name="Wilkinson J."/>
            <person name="Wilson A."/>
            <person name="Yadav S."/>
            <person name="Young G."/>
            <person name="Yu Q."/>
            <person name="Zembek L."/>
            <person name="Zhong D."/>
            <person name="Zimmer A."/>
            <person name="Zwirko Z."/>
            <person name="Jaffe D.B."/>
            <person name="Alvarez P."/>
            <person name="Brockman W."/>
            <person name="Butler J."/>
            <person name="Chin C."/>
            <person name="Gnerre S."/>
            <person name="Grabherr M."/>
            <person name="Kleber M."/>
            <person name="Mauceli E."/>
            <person name="MacCallum I."/>
        </authorList>
    </citation>
    <scope>NUCLEOTIDE SEQUENCE [LARGE SCALE GENOMIC DNA]</scope>
    <source>
        <strain evidence="4">Tai18E2 / Tucson 14021-0261.01</strain>
    </source>
</reference>
<dbReference type="GO" id="GO:0003730">
    <property type="term" value="F:mRNA 3'-UTR binding"/>
    <property type="evidence" value="ECO:0007669"/>
    <property type="project" value="TreeGrafter"/>
</dbReference>
<evidence type="ECO:0000313" key="4">
    <source>
        <dbReference type="Proteomes" id="UP000002282"/>
    </source>
</evidence>
<dbReference type="SUPFAM" id="SSF52096">
    <property type="entry name" value="ClpP/crotonase"/>
    <property type="match status" value="1"/>
</dbReference>
<dbReference type="PANTHER" id="PTHR46669">
    <property type="entry name" value="LEUCINE-RICH PPR MOTIF-CONTAINING PROTEIN, MITOCHONDRIAL"/>
    <property type="match status" value="1"/>
</dbReference>
<dbReference type="GO" id="GO:0070129">
    <property type="term" value="P:regulation of mitochondrial translation"/>
    <property type="evidence" value="ECO:0007669"/>
    <property type="project" value="TreeGrafter"/>
</dbReference>
<dbReference type="Gene3D" id="3.90.226.10">
    <property type="entry name" value="2-enoyl-CoA Hydratase, Chain A, domain 1"/>
    <property type="match status" value="1"/>
</dbReference>
<dbReference type="EMBL" id="CM000162">
    <property type="protein sequence ID" value="EDX00898.2"/>
    <property type="molecule type" value="Genomic_DNA"/>
</dbReference>
<dbReference type="InterPro" id="IPR033490">
    <property type="entry name" value="LRP130"/>
</dbReference>
<gene>
    <name evidence="3" type="primary">Dyak\GE16530</name>
    <name evidence="3" type="synonym">dyak_GLEANR_17942</name>
    <name evidence="3" type="synonym">GE16530</name>
    <name evidence="3" type="ORF">Dyak_GE16530</name>
</gene>
<feature type="domain" description="DUF4734" evidence="2">
    <location>
        <begin position="768"/>
        <end position="860"/>
    </location>
</feature>
<evidence type="ECO:0000259" key="2">
    <source>
        <dbReference type="Pfam" id="PF15881"/>
    </source>
</evidence>
<sequence>MATNASCKHFRELVVEQRTGLLHIRFQRSWQRRTLYELMCVLDLANADAAVRLVVLSGEFSAASGGATEPLALKQGLEQRSRRTAAREDAVGHGDPEEQYIHEKAANFVMRSLAKKLLVHSKLLVAFVENLCVGLGLSVCSLCDLVYATESSAFVPAFSHLDPCTKVGPRWTVPHIHWLLRLGDQASSSTALQCGLVAGVVRQPQEFWHRVDQYLLLPSASLLATKRLLLRPWQESLLSELREESLCIQLVHQGRTEVVIQLVGALPAPKFELQNQNQNVDEYGALLLQEFFRAHVPLDQTLQFAGQLVQRNQNVRALHLVAELALRRLPSSALHCLEVLSAAGEQLRPHYFWPLILHHYRREGESGMLRLLAEMQRLRVECDEETLRHYLLPHLRQTLTQPLEAVKALEAAGVKPSHTLCPVVSHLLQQHQMTEVLDLLERYPTRLDLSTLLQPLASLAVNARATKRFEVFAKVIQALQQKALQRADDFVGSLLLQMSGPQTRLRQDPAALRRFLHELRRLELQISPAASEALLSVVRHATDDADLVQEVAKTLQKMKNPQLALPADTASLHGGFIKHPRDMSIDELECHLVELESKQLNPRGVLRRLLQLSVRSGRLERAQQLLAKCQALKVQTSAGMMASILDLHIKLRDLPRAQESLERLSSTYPAFQIDEHKVIDYAALLVQGQQLEAAKHLLQRRAEQHKVVGGDYVMKNIFLSVVLRVEHNWLERGDCAERILAEVRFAAMPTWYLCTLDRSNRCRHFACVIRSPGVQRLIAEGLEDAVTLKSKPRSSGATAAAGQPQQQRQEEQRLARDWIADTECRHHHKRHCERFVYPTYDTFKEYLARIICCAPNYWRTFRPAQEVYRSDFRCCSPPHFH</sequence>